<dbReference type="RefSeq" id="WP_153478505.1">
    <property type="nucleotide sequence ID" value="NZ_VWNA01000001.1"/>
</dbReference>
<accession>A0A6A7XYS8</accession>
<protein>
    <submittedName>
        <fullName evidence="9">FUSC family protein</fullName>
    </submittedName>
</protein>
<dbReference type="GO" id="GO:0005886">
    <property type="term" value="C:plasma membrane"/>
    <property type="evidence" value="ECO:0007669"/>
    <property type="project" value="UniProtKB-SubCell"/>
</dbReference>
<feature type="transmembrane region" description="Helical" evidence="7">
    <location>
        <begin position="391"/>
        <end position="408"/>
    </location>
</feature>
<organism evidence="9 10">
    <name type="scientific">Segnochrobactrum spirostomi</name>
    <dbReference type="NCBI Taxonomy" id="2608987"/>
    <lineage>
        <taxon>Bacteria</taxon>
        <taxon>Pseudomonadati</taxon>
        <taxon>Pseudomonadota</taxon>
        <taxon>Alphaproteobacteria</taxon>
        <taxon>Hyphomicrobiales</taxon>
        <taxon>Segnochrobactraceae</taxon>
        <taxon>Segnochrobactrum</taxon>
    </lineage>
</organism>
<feature type="transmembrane region" description="Helical" evidence="7">
    <location>
        <begin position="487"/>
        <end position="505"/>
    </location>
</feature>
<feature type="transmembrane region" description="Helical" evidence="7">
    <location>
        <begin position="146"/>
        <end position="165"/>
    </location>
</feature>
<dbReference type="AlphaFoldDB" id="A0A6A7XYS8"/>
<dbReference type="PANTHER" id="PTHR30509">
    <property type="entry name" value="P-HYDROXYBENZOIC ACID EFFLUX PUMP SUBUNIT-RELATED"/>
    <property type="match status" value="1"/>
</dbReference>
<evidence type="ECO:0000256" key="2">
    <source>
        <dbReference type="ARBA" id="ARBA00022475"/>
    </source>
</evidence>
<comment type="subcellular location">
    <subcellularLocation>
        <location evidence="1">Cell membrane</location>
        <topology evidence="1">Multi-pass membrane protein</topology>
    </subcellularLocation>
</comment>
<keyword evidence="10" id="KW-1185">Reference proteome</keyword>
<evidence type="ECO:0000259" key="8">
    <source>
        <dbReference type="Pfam" id="PF13515"/>
    </source>
</evidence>
<evidence type="ECO:0000256" key="1">
    <source>
        <dbReference type="ARBA" id="ARBA00004651"/>
    </source>
</evidence>
<dbReference type="EMBL" id="VWNA01000001">
    <property type="protein sequence ID" value="MQT11623.1"/>
    <property type="molecule type" value="Genomic_DNA"/>
</dbReference>
<feature type="transmembrane region" description="Helical" evidence="7">
    <location>
        <begin position="73"/>
        <end position="90"/>
    </location>
</feature>
<evidence type="ECO:0000256" key="3">
    <source>
        <dbReference type="ARBA" id="ARBA00022692"/>
    </source>
</evidence>
<evidence type="ECO:0000256" key="6">
    <source>
        <dbReference type="ARBA" id="ARBA00043993"/>
    </source>
</evidence>
<keyword evidence="5 7" id="KW-0472">Membrane</keyword>
<feature type="domain" description="Integral membrane bound transporter" evidence="8">
    <location>
        <begin position="401"/>
        <end position="526"/>
    </location>
</feature>
<sequence>MTLNKALARLVPHWTLNSQVRFSLALRTATACIVPVAIGGFFHLPELSLTGVAAFLCSLADPGGALRLRIASMGLFTGLCALVAVISLSYAPPLPVSMAILGLFGFALSYTMVFGTAASTVGLMLFTELGVLYCMPAIGITSALETAGFILVGGLWAMLLAIVVWRIAPYAPARSALAKVWTKLADLSSQVEAINAMPTPGNAWAKLPTDHWAPLRQAIEDTSLAYSALRRGRSGKSGRGEALIALRGNAEQTFQLFPALTSALELMASRGRPRDKFQPVLRNVSRTLRFLADATNNGMDRRVEALSTSVQRLKAAAQALDAGDPVESRLAVTIGQMVQCLEESCDLTAAVRVPEHLAERFAQPATRLSLADIGRTLRENFTIQSVAFRHAVRAAIGGAAALYLADALHLSHGYWLVITTLMILTPYMATTWRRMLDRILGTMLGALGAAIVLIYVDQPMEIVLLAFVFLVGSELVRGYGYAFYVTWMTMGFLMIADLFYFGGGIGWELAFLRLVDSLIGAALATAIGFLIWPRWEEHTLSFAAAKGVRQGRDFILTAMTRPPQPRAVIAACQRACGLACGNIEASIQRLLNEPRFIPSKAIEPGMSIATAARRISVLSIDLSLVPEACPSAALQPVAAAARAWFDAAFTAIATALEQVEPPPPLPDAISWPSPHTAIPTTSDEMMVATLMRVERQVRTLHDAAARLAEARGGAEGRVAEPAPEQAA</sequence>
<proteinExistence type="inferred from homology"/>
<keyword evidence="4 7" id="KW-1133">Transmembrane helix</keyword>
<evidence type="ECO:0000313" key="9">
    <source>
        <dbReference type="EMBL" id="MQT11623.1"/>
    </source>
</evidence>
<feature type="transmembrane region" description="Helical" evidence="7">
    <location>
        <begin position="414"/>
        <end position="432"/>
    </location>
</feature>
<dbReference type="PANTHER" id="PTHR30509:SF9">
    <property type="entry name" value="MULTIDRUG RESISTANCE PROTEIN MDTO"/>
    <property type="match status" value="1"/>
</dbReference>
<evidence type="ECO:0000256" key="7">
    <source>
        <dbReference type="SAM" id="Phobius"/>
    </source>
</evidence>
<comment type="caution">
    <text evidence="9">The sequence shown here is derived from an EMBL/GenBank/DDBJ whole genome shotgun (WGS) entry which is preliminary data.</text>
</comment>
<dbReference type="Pfam" id="PF13515">
    <property type="entry name" value="FUSC_2"/>
    <property type="match status" value="1"/>
</dbReference>
<comment type="similarity">
    <text evidence="6">Belongs to the YccS/YhfK family.</text>
</comment>
<evidence type="ECO:0000313" key="10">
    <source>
        <dbReference type="Proteomes" id="UP000332515"/>
    </source>
</evidence>
<keyword evidence="3 7" id="KW-0812">Transmembrane</keyword>
<evidence type="ECO:0000256" key="4">
    <source>
        <dbReference type="ARBA" id="ARBA00022989"/>
    </source>
</evidence>
<gene>
    <name evidence="9" type="ORF">F0357_02825</name>
</gene>
<reference evidence="9 10" key="1">
    <citation type="submission" date="2019-09" db="EMBL/GenBank/DDBJ databases">
        <title>Segnochrobactrum spirostomi gen. nov., sp. nov., isolated from the ciliate Spirostomum cf. yagiui and description of a novel family, Segnochrobactraceae fam. nov. within the order Rhizobiales of the class Alphaproteobacteria.</title>
        <authorList>
            <person name="Akter S."/>
            <person name="Shazib S.U.A."/>
            <person name="Shin M.K."/>
        </authorList>
    </citation>
    <scope>NUCLEOTIDE SEQUENCE [LARGE SCALE GENOMIC DNA]</scope>
    <source>
        <strain evidence="9 10">Sp-1</strain>
    </source>
</reference>
<dbReference type="InterPro" id="IPR049453">
    <property type="entry name" value="Memb_transporter_dom"/>
</dbReference>
<name>A0A6A7XYS8_9HYPH</name>
<feature type="transmembrane region" description="Helical" evidence="7">
    <location>
        <begin position="24"/>
        <end position="42"/>
    </location>
</feature>
<feature type="transmembrane region" description="Helical" evidence="7">
    <location>
        <begin position="511"/>
        <end position="532"/>
    </location>
</feature>
<evidence type="ECO:0000256" key="5">
    <source>
        <dbReference type="ARBA" id="ARBA00023136"/>
    </source>
</evidence>
<keyword evidence="2" id="KW-1003">Cell membrane</keyword>
<dbReference type="Proteomes" id="UP000332515">
    <property type="component" value="Unassembled WGS sequence"/>
</dbReference>